<name>A0A438FGR6_VITVI</name>
<dbReference type="InterPro" id="IPR043502">
    <property type="entry name" value="DNA/RNA_pol_sf"/>
</dbReference>
<dbReference type="Gene3D" id="3.10.10.10">
    <property type="entry name" value="HIV Type 1 Reverse Transcriptase, subunit A, domain 1"/>
    <property type="match status" value="1"/>
</dbReference>
<evidence type="ECO:0000259" key="1">
    <source>
        <dbReference type="Pfam" id="PF00078"/>
    </source>
</evidence>
<dbReference type="InterPro" id="IPR021109">
    <property type="entry name" value="Peptidase_aspartic_dom_sf"/>
</dbReference>
<reference evidence="2 3" key="1">
    <citation type="journal article" date="2018" name="PLoS Genet.">
        <title>Population sequencing reveals clonal diversity and ancestral inbreeding in the grapevine cultivar Chardonnay.</title>
        <authorList>
            <person name="Roach M.J."/>
            <person name="Johnson D.L."/>
            <person name="Bohlmann J."/>
            <person name="van Vuuren H.J."/>
            <person name="Jones S.J."/>
            <person name="Pretorius I.S."/>
            <person name="Schmidt S.A."/>
            <person name="Borneman A.R."/>
        </authorList>
    </citation>
    <scope>NUCLEOTIDE SEQUENCE [LARGE SCALE GENOMIC DNA]</scope>
    <source>
        <strain evidence="3">cv. Chardonnay</strain>
        <tissue evidence="2">Leaf</tissue>
    </source>
</reference>
<comment type="caution">
    <text evidence="2">The sequence shown here is derived from an EMBL/GenBank/DDBJ whole genome shotgun (WGS) entry which is preliminary data.</text>
</comment>
<dbReference type="SUPFAM" id="SSF56672">
    <property type="entry name" value="DNA/RNA polymerases"/>
    <property type="match status" value="1"/>
</dbReference>
<evidence type="ECO:0000313" key="3">
    <source>
        <dbReference type="Proteomes" id="UP000288805"/>
    </source>
</evidence>
<dbReference type="InterPro" id="IPR000477">
    <property type="entry name" value="RT_dom"/>
</dbReference>
<dbReference type="Gene3D" id="2.40.70.10">
    <property type="entry name" value="Acid Proteases"/>
    <property type="match status" value="1"/>
</dbReference>
<dbReference type="Proteomes" id="UP000288805">
    <property type="component" value="Unassembled WGS sequence"/>
</dbReference>
<sequence length="351" mass="39460">MQVSFEVQRSGCPTISVMIGGKVVEKALLDLGASVNLLPYSVYKQLGLGELKPTSITLSLADRSEANYVPIILGRPFLATSNAIINCRNGLMQLTFGNMTLELNIFHMSKKLITPEEEEGPEEKGCLNPLMCLLLYKVGGGKKRFYLYSIKRRHKNDVKEIPKAQFETSAHGVKYTYLEENNQCPVVISSSLTSSGDFLLEVLKSPWVSPTQVVPKKSGITVVQNEKGEEIATRLTSVLERVSHPFYCFLDGYSGYFQIEIDVEDQEKTTFTCPFGTYAYRRMPFGLCNAPATFQRCMLSISVIWWSELWRFSWMISPYMEELSLAISSEKGIEVDKAKVELIVKLPSQPL</sequence>
<evidence type="ECO:0000313" key="2">
    <source>
        <dbReference type="EMBL" id="RVW59158.1"/>
    </source>
</evidence>
<organism evidence="2 3">
    <name type="scientific">Vitis vinifera</name>
    <name type="common">Grape</name>
    <dbReference type="NCBI Taxonomy" id="29760"/>
    <lineage>
        <taxon>Eukaryota</taxon>
        <taxon>Viridiplantae</taxon>
        <taxon>Streptophyta</taxon>
        <taxon>Embryophyta</taxon>
        <taxon>Tracheophyta</taxon>
        <taxon>Spermatophyta</taxon>
        <taxon>Magnoliopsida</taxon>
        <taxon>eudicotyledons</taxon>
        <taxon>Gunneridae</taxon>
        <taxon>Pentapetalae</taxon>
        <taxon>rosids</taxon>
        <taxon>Vitales</taxon>
        <taxon>Vitaceae</taxon>
        <taxon>Viteae</taxon>
        <taxon>Vitis</taxon>
    </lineage>
</organism>
<gene>
    <name evidence="2" type="primary">pol_1619</name>
    <name evidence="2" type="ORF">CK203_105265</name>
</gene>
<dbReference type="AlphaFoldDB" id="A0A438FGR6"/>
<dbReference type="EMBL" id="QGNW01000905">
    <property type="protein sequence ID" value="RVW59158.1"/>
    <property type="molecule type" value="Genomic_DNA"/>
</dbReference>
<proteinExistence type="predicted"/>
<accession>A0A438FGR6</accession>
<protein>
    <submittedName>
        <fullName evidence="2">Retrovirus-related Pol polyprotein from transposon 297</fullName>
    </submittedName>
</protein>
<dbReference type="PANTHER" id="PTHR33067">
    <property type="entry name" value="RNA-DIRECTED DNA POLYMERASE-RELATED"/>
    <property type="match status" value="1"/>
</dbReference>
<dbReference type="SUPFAM" id="SSF50630">
    <property type="entry name" value="Acid proteases"/>
    <property type="match status" value="1"/>
</dbReference>
<dbReference type="PANTHER" id="PTHR33067:SF32">
    <property type="entry name" value="ASPARTIC PEPTIDASE DDI1-TYPE DOMAIN-CONTAINING PROTEIN"/>
    <property type="match status" value="1"/>
</dbReference>
<dbReference type="CDD" id="cd00303">
    <property type="entry name" value="retropepsin_like"/>
    <property type="match status" value="1"/>
</dbReference>
<feature type="domain" description="Reverse transcriptase" evidence="1">
    <location>
        <begin position="240"/>
        <end position="333"/>
    </location>
</feature>
<dbReference type="CDD" id="cd01647">
    <property type="entry name" value="RT_LTR"/>
    <property type="match status" value="1"/>
</dbReference>
<dbReference type="Pfam" id="PF00078">
    <property type="entry name" value="RVT_1"/>
    <property type="match status" value="1"/>
</dbReference>